<dbReference type="KEGG" id="nno:NONO_c73450"/>
<sequence length="153" mass="16172">MGDFIAPTDLAPFTTMVEAKATAMIEDAEAMAKLSAPCLKDLDKLTDDQKAAAKAILRGALLRWANAGNGGVVTRTALGYSETIDTSNPRRNLFWPSEISQLQDICAAADAGKAWSFDTTTALSVVHGETCSTVFGANYCDCGAVLAGFPLYE</sequence>
<dbReference type="STRING" id="1415166.NONO_c73450"/>
<protein>
    <recommendedName>
        <fullName evidence="3">Head-to-tail adaptor</fullName>
    </recommendedName>
</protein>
<evidence type="ECO:0000313" key="2">
    <source>
        <dbReference type="Proteomes" id="UP000019150"/>
    </source>
</evidence>
<accession>W5TXZ7</accession>
<dbReference type="OrthoDB" id="3730242at2"/>
<dbReference type="HOGENOM" id="CLU_143863_0_0_11"/>
<gene>
    <name evidence="1" type="ORF">NONO_c73450</name>
</gene>
<name>W5TXZ7_9NOCA</name>
<dbReference type="PATRIC" id="fig|1415166.3.peg.7536"/>
<dbReference type="Proteomes" id="UP000019150">
    <property type="component" value="Chromosome"/>
</dbReference>
<reference evidence="1 2" key="1">
    <citation type="journal article" date="2014" name="Appl. Environ. Microbiol.">
        <title>Insights into the Microbial Degradation of Rubber and Gutta-Percha by Analysis of the Complete Genome of Nocardia nova SH22a.</title>
        <authorList>
            <person name="Luo Q."/>
            <person name="Hiessl S."/>
            <person name="Poehlein A."/>
            <person name="Daniel R."/>
            <person name="Steinbuchel A."/>
        </authorList>
    </citation>
    <scope>NUCLEOTIDE SEQUENCE [LARGE SCALE GENOMIC DNA]</scope>
    <source>
        <strain evidence="1">SH22a</strain>
    </source>
</reference>
<proteinExistence type="predicted"/>
<evidence type="ECO:0000313" key="1">
    <source>
        <dbReference type="EMBL" id="AHH22101.1"/>
    </source>
</evidence>
<dbReference type="eggNOG" id="ENOG50344C5">
    <property type="taxonomic scope" value="Bacteria"/>
</dbReference>
<evidence type="ECO:0008006" key="3">
    <source>
        <dbReference type="Google" id="ProtNLM"/>
    </source>
</evidence>
<dbReference type="AlphaFoldDB" id="W5TXZ7"/>
<keyword evidence="2" id="KW-1185">Reference proteome</keyword>
<dbReference type="RefSeq" id="WP_025353375.1">
    <property type="nucleotide sequence ID" value="NZ_CP006850.1"/>
</dbReference>
<organism evidence="1 2">
    <name type="scientific">Nocardia nova SH22a</name>
    <dbReference type="NCBI Taxonomy" id="1415166"/>
    <lineage>
        <taxon>Bacteria</taxon>
        <taxon>Bacillati</taxon>
        <taxon>Actinomycetota</taxon>
        <taxon>Actinomycetes</taxon>
        <taxon>Mycobacteriales</taxon>
        <taxon>Nocardiaceae</taxon>
        <taxon>Nocardia</taxon>
    </lineage>
</organism>
<dbReference type="EMBL" id="CP006850">
    <property type="protein sequence ID" value="AHH22101.1"/>
    <property type="molecule type" value="Genomic_DNA"/>
</dbReference>